<keyword evidence="4" id="KW-1185">Reference proteome</keyword>
<evidence type="ECO:0000313" key="4">
    <source>
        <dbReference type="Proteomes" id="UP001181622"/>
    </source>
</evidence>
<gene>
    <name evidence="3" type="ORF">IHQ68_08375</name>
</gene>
<sequence>MRKPFGLKRFSRAASGATIVEFALIAPVLMLMIVGLVELGLLLTARTILDNATFSAARVGKTGYSTATRSQSQLILDAVRKGSSGFLDPAKIALTSKAYTDYGNIGQPEPFTDTNKNGVRDAGEAFTDVNGNGSYDKDQGAAGPGASAQIVVYEASYDWNLFTPFVKRFIGTNGVVKLTSRIVVKNEPY</sequence>
<accession>A0ABU1DET2</accession>
<name>A0ABU1DET2_9HYPH</name>
<proteinExistence type="predicted"/>
<evidence type="ECO:0000256" key="1">
    <source>
        <dbReference type="SAM" id="Phobius"/>
    </source>
</evidence>
<evidence type="ECO:0000313" key="3">
    <source>
        <dbReference type="EMBL" id="MDR4306631.1"/>
    </source>
</evidence>
<organism evidence="3 4">
    <name type="scientific">Chelatococcus sambhunathii</name>
    <dbReference type="NCBI Taxonomy" id="363953"/>
    <lineage>
        <taxon>Bacteria</taxon>
        <taxon>Pseudomonadati</taxon>
        <taxon>Pseudomonadota</taxon>
        <taxon>Alphaproteobacteria</taxon>
        <taxon>Hyphomicrobiales</taxon>
        <taxon>Chelatococcaceae</taxon>
        <taxon>Chelatococcus</taxon>
    </lineage>
</organism>
<comment type="caution">
    <text evidence="3">The sequence shown here is derived from an EMBL/GenBank/DDBJ whole genome shotgun (WGS) entry which is preliminary data.</text>
</comment>
<feature type="transmembrane region" description="Helical" evidence="1">
    <location>
        <begin position="20"/>
        <end position="43"/>
    </location>
</feature>
<keyword evidence="1" id="KW-1133">Transmembrane helix</keyword>
<keyword evidence="1" id="KW-0812">Transmembrane</keyword>
<reference evidence="3" key="1">
    <citation type="submission" date="2020-10" db="EMBL/GenBank/DDBJ databases">
        <authorList>
            <person name="Abbas A."/>
            <person name="Razzaq R."/>
            <person name="Waqas M."/>
            <person name="Abbas N."/>
            <person name="Nielsen T.K."/>
            <person name="Hansen L.H."/>
            <person name="Hussain S."/>
            <person name="Shahid M."/>
        </authorList>
    </citation>
    <scope>NUCLEOTIDE SEQUENCE</scope>
    <source>
        <strain evidence="3">S14</strain>
    </source>
</reference>
<dbReference type="Proteomes" id="UP001181622">
    <property type="component" value="Unassembled WGS sequence"/>
</dbReference>
<feature type="domain" description="TadE-like" evidence="2">
    <location>
        <begin position="16"/>
        <end position="58"/>
    </location>
</feature>
<evidence type="ECO:0000259" key="2">
    <source>
        <dbReference type="Pfam" id="PF07811"/>
    </source>
</evidence>
<protein>
    <submittedName>
        <fullName evidence="3">Pilus assembly protein</fullName>
    </submittedName>
</protein>
<dbReference type="RefSeq" id="WP_309390689.1">
    <property type="nucleotide sequence ID" value="NZ_JADBEO010000014.1"/>
</dbReference>
<dbReference type="InterPro" id="IPR012495">
    <property type="entry name" value="TadE-like_dom"/>
</dbReference>
<dbReference type="EMBL" id="JADBEO010000014">
    <property type="protein sequence ID" value="MDR4306631.1"/>
    <property type="molecule type" value="Genomic_DNA"/>
</dbReference>
<keyword evidence="1" id="KW-0472">Membrane</keyword>
<dbReference type="Pfam" id="PF07811">
    <property type="entry name" value="TadE"/>
    <property type="match status" value="1"/>
</dbReference>